<evidence type="ECO:0000259" key="3">
    <source>
        <dbReference type="Pfam" id="PF01074"/>
    </source>
</evidence>
<dbReference type="InterPro" id="IPR011013">
    <property type="entry name" value="Gal_mutarotase_sf_dom"/>
</dbReference>
<proteinExistence type="predicted"/>
<dbReference type="InterPro" id="IPR027291">
    <property type="entry name" value="Glyco_hydro_38_N_sf"/>
</dbReference>
<comment type="caution">
    <text evidence="4">The sequence shown here is derived from an EMBL/GenBank/DDBJ whole genome shotgun (WGS) entry which is preliminary data.</text>
</comment>
<dbReference type="Pfam" id="PF01074">
    <property type="entry name" value="Glyco_hydro_38N"/>
    <property type="match status" value="1"/>
</dbReference>
<gene>
    <name evidence="4" type="ORF">RJ641_025086</name>
</gene>
<dbReference type="EMBL" id="JBAMMX010000003">
    <property type="protein sequence ID" value="KAK6943984.1"/>
    <property type="molecule type" value="Genomic_DNA"/>
</dbReference>
<dbReference type="AlphaFoldDB" id="A0AAN8W672"/>
<evidence type="ECO:0000313" key="5">
    <source>
        <dbReference type="Proteomes" id="UP001370490"/>
    </source>
</evidence>
<dbReference type="Gene3D" id="3.20.110.10">
    <property type="entry name" value="Glycoside hydrolase 38, N terminal domain"/>
    <property type="match status" value="1"/>
</dbReference>
<comment type="cofactor">
    <cofactor evidence="1">
        <name>Zn(2+)</name>
        <dbReference type="ChEBI" id="CHEBI:29105"/>
    </cofactor>
</comment>
<dbReference type="GO" id="GO:0030246">
    <property type="term" value="F:carbohydrate binding"/>
    <property type="evidence" value="ECO:0007669"/>
    <property type="project" value="InterPro"/>
</dbReference>
<feature type="domain" description="Glycoside hydrolase family 38 N-terminal" evidence="3">
    <location>
        <begin position="14"/>
        <end position="72"/>
    </location>
</feature>
<reference evidence="4 5" key="1">
    <citation type="submission" date="2023-12" db="EMBL/GenBank/DDBJ databases">
        <title>A high-quality genome assembly for Dillenia turbinata (Dilleniales).</title>
        <authorList>
            <person name="Chanderbali A."/>
        </authorList>
    </citation>
    <scope>NUCLEOTIDE SEQUENCE [LARGE SCALE GENOMIC DNA]</scope>
    <source>
        <strain evidence="4">LSX21</strain>
        <tissue evidence="4">Leaf</tissue>
    </source>
</reference>
<dbReference type="SUPFAM" id="SSF88713">
    <property type="entry name" value="Glycoside hydrolase/deacetylase"/>
    <property type="match status" value="1"/>
</dbReference>
<dbReference type="InterPro" id="IPR011330">
    <property type="entry name" value="Glyco_hydro/deAcase_b/a-brl"/>
</dbReference>
<sequence>MYNTRSKVVDGKLNVHLVPHSHDDVGWLKTVDQYYVGSNNSIQGAYVEYVLDSVVSSLLHVRNKKFIFAVMDGRVNVLYSTPSLYTDTKYAANESWSLKADSHLLIKMLSVVGDSEDPQASGVYIFRPNGSPPAVVSRLVPSKVIPGPLADEIGPIPTEDGVGNECLRRY</sequence>
<dbReference type="PANTHER" id="PTHR11607:SF61">
    <property type="entry name" value="ALPHA-MANNOSIDASE"/>
    <property type="match status" value="1"/>
</dbReference>
<evidence type="ECO:0000256" key="1">
    <source>
        <dbReference type="ARBA" id="ARBA00001947"/>
    </source>
</evidence>
<dbReference type="PANTHER" id="PTHR11607">
    <property type="entry name" value="ALPHA-MANNOSIDASE"/>
    <property type="match status" value="1"/>
</dbReference>
<keyword evidence="2" id="KW-0862">Zinc</keyword>
<keyword evidence="5" id="KW-1185">Reference proteome</keyword>
<name>A0AAN8W672_9MAGN</name>
<dbReference type="Proteomes" id="UP001370490">
    <property type="component" value="Unassembled WGS sequence"/>
</dbReference>
<evidence type="ECO:0000313" key="4">
    <source>
        <dbReference type="EMBL" id="KAK6943984.1"/>
    </source>
</evidence>
<dbReference type="GO" id="GO:0006013">
    <property type="term" value="P:mannose metabolic process"/>
    <property type="evidence" value="ECO:0007669"/>
    <property type="project" value="InterPro"/>
</dbReference>
<dbReference type="SUPFAM" id="SSF74650">
    <property type="entry name" value="Galactose mutarotase-like"/>
    <property type="match status" value="1"/>
</dbReference>
<dbReference type="InterPro" id="IPR050843">
    <property type="entry name" value="Glycosyl_Hydrlase_38"/>
</dbReference>
<dbReference type="InterPro" id="IPR000602">
    <property type="entry name" value="Glyco_hydro_38_N"/>
</dbReference>
<organism evidence="4 5">
    <name type="scientific">Dillenia turbinata</name>
    <dbReference type="NCBI Taxonomy" id="194707"/>
    <lineage>
        <taxon>Eukaryota</taxon>
        <taxon>Viridiplantae</taxon>
        <taxon>Streptophyta</taxon>
        <taxon>Embryophyta</taxon>
        <taxon>Tracheophyta</taxon>
        <taxon>Spermatophyta</taxon>
        <taxon>Magnoliopsida</taxon>
        <taxon>eudicotyledons</taxon>
        <taxon>Gunneridae</taxon>
        <taxon>Pentapetalae</taxon>
        <taxon>Dilleniales</taxon>
        <taxon>Dilleniaceae</taxon>
        <taxon>Dillenia</taxon>
    </lineage>
</organism>
<dbReference type="Gene3D" id="2.70.98.30">
    <property type="entry name" value="Golgi alpha-mannosidase II, domain 4"/>
    <property type="match status" value="1"/>
</dbReference>
<protein>
    <submittedName>
        <fullName evidence="4">Glycoside hydrolase family 38, N-terminal domain</fullName>
    </submittedName>
</protein>
<accession>A0AAN8W672</accession>
<dbReference type="GO" id="GO:0004559">
    <property type="term" value="F:alpha-mannosidase activity"/>
    <property type="evidence" value="ECO:0007669"/>
    <property type="project" value="InterPro"/>
</dbReference>
<evidence type="ECO:0000256" key="2">
    <source>
        <dbReference type="ARBA" id="ARBA00022833"/>
    </source>
</evidence>
<keyword evidence="4" id="KW-0378">Hydrolase</keyword>